<feature type="binding site" evidence="9">
    <location>
        <position position="74"/>
    </location>
    <ligand>
        <name>4-amino-2-methyl-5-(diphosphooxymethyl)pyrimidine</name>
        <dbReference type="ChEBI" id="CHEBI:57841"/>
    </ligand>
</feature>
<dbReference type="AlphaFoldDB" id="A0AA45WJU5"/>
<dbReference type="SUPFAM" id="SSF51391">
    <property type="entry name" value="Thiamin phosphate synthase"/>
    <property type="match status" value="1"/>
</dbReference>
<dbReference type="RefSeq" id="WP_102991889.1">
    <property type="nucleotide sequence ID" value="NZ_FXTU01000001.1"/>
</dbReference>
<dbReference type="Pfam" id="PF02581">
    <property type="entry name" value="TMP-TENI"/>
    <property type="match status" value="1"/>
</dbReference>
<dbReference type="Gene3D" id="3.20.20.70">
    <property type="entry name" value="Aldolase class I"/>
    <property type="match status" value="1"/>
</dbReference>
<dbReference type="EC" id="2.5.1.3" evidence="9"/>
<feature type="domain" description="Thiamine phosphate synthase/TenI" evidence="12">
    <location>
        <begin position="10"/>
        <end position="194"/>
    </location>
</feature>
<feature type="binding site" evidence="9">
    <location>
        <begin position="191"/>
        <end position="192"/>
    </location>
    <ligand>
        <name>2-[(2R,5Z)-2-carboxy-4-methylthiazol-5(2H)-ylidene]ethyl phosphate</name>
        <dbReference type="ChEBI" id="CHEBI:62899"/>
    </ligand>
</feature>
<evidence type="ECO:0000256" key="6">
    <source>
        <dbReference type="ARBA" id="ARBA00047334"/>
    </source>
</evidence>
<dbReference type="EMBL" id="FXTU01000001">
    <property type="protein sequence ID" value="SMP04514.1"/>
    <property type="molecule type" value="Genomic_DNA"/>
</dbReference>
<dbReference type="GO" id="GO:0009228">
    <property type="term" value="P:thiamine biosynthetic process"/>
    <property type="evidence" value="ECO:0007669"/>
    <property type="project" value="UniProtKB-KW"/>
</dbReference>
<dbReference type="InterPro" id="IPR013785">
    <property type="entry name" value="Aldolase_TIM"/>
</dbReference>
<evidence type="ECO:0000256" key="7">
    <source>
        <dbReference type="ARBA" id="ARBA00047851"/>
    </source>
</evidence>
<dbReference type="InterPro" id="IPR022998">
    <property type="entry name" value="ThiamineP_synth_TenI"/>
</dbReference>
<evidence type="ECO:0000256" key="4">
    <source>
        <dbReference type="ARBA" id="ARBA00022842"/>
    </source>
</evidence>
<keyword evidence="4 9" id="KW-0460">Magnesium</keyword>
<comment type="pathway">
    <text evidence="1 9 11">Cofactor biosynthesis; thiamine diphosphate biosynthesis; thiamine phosphate from 4-amino-2-methyl-5-diphosphomethylpyrimidine and 4-methyl-5-(2-phosphoethyl)-thiazole: step 1/1.</text>
</comment>
<comment type="similarity">
    <text evidence="9 10">Belongs to the thiamine-phosphate synthase family.</text>
</comment>
<evidence type="ECO:0000256" key="8">
    <source>
        <dbReference type="ARBA" id="ARBA00047883"/>
    </source>
</evidence>
<evidence type="ECO:0000256" key="3">
    <source>
        <dbReference type="ARBA" id="ARBA00022723"/>
    </source>
</evidence>
<evidence type="ECO:0000313" key="14">
    <source>
        <dbReference type="Proteomes" id="UP001157946"/>
    </source>
</evidence>
<evidence type="ECO:0000256" key="1">
    <source>
        <dbReference type="ARBA" id="ARBA00005165"/>
    </source>
</evidence>
<reference evidence="13" key="1">
    <citation type="submission" date="2017-05" db="EMBL/GenBank/DDBJ databases">
        <authorList>
            <person name="Varghese N."/>
            <person name="Submissions S."/>
        </authorList>
    </citation>
    <scope>NUCLEOTIDE SEQUENCE</scope>
    <source>
        <strain evidence="13">DSM 45262</strain>
    </source>
</reference>
<dbReference type="PANTHER" id="PTHR20857">
    <property type="entry name" value="THIAMINE-PHOSPHATE PYROPHOSPHORYLASE"/>
    <property type="match status" value="1"/>
</dbReference>
<proteinExistence type="inferred from homology"/>
<comment type="cofactor">
    <cofactor evidence="9">
        <name>Mg(2+)</name>
        <dbReference type="ChEBI" id="CHEBI:18420"/>
    </cofactor>
    <text evidence="9">Binds 1 Mg(2+) ion per subunit.</text>
</comment>
<name>A0AA45WJU5_9BACL</name>
<evidence type="ECO:0000259" key="12">
    <source>
        <dbReference type="Pfam" id="PF02581"/>
    </source>
</evidence>
<feature type="binding site" evidence="9">
    <location>
        <begin position="40"/>
        <end position="44"/>
    </location>
    <ligand>
        <name>4-amino-2-methyl-5-(diphosphooxymethyl)pyrimidine</name>
        <dbReference type="ChEBI" id="CHEBI:57841"/>
    </ligand>
</feature>
<evidence type="ECO:0000256" key="2">
    <source>
        <dbReference type="ARBA" id="ARBA00022679"/>
    </source>
</evidence>
<dbReference type="GO" id="GO:0005737">
    <property type="term" value="C:cytoplasm"/>
    <property type="evidence" value="ECO:0007669"/>
    <property type="project" value="TreeGrafter"/>
</dbReference>
<keyword evidence="2 9" id="KW-0808">Transferase</keyword>
<comment type="caution">
    <text evidence="13">The sequence shown here is derived from an EMBL/GenBank/DDBJ whole genome shotgun (WGS) entry which is preliminary data.</text>
</comment>
<comment type="catalytic activity">
    <reaction evidence="6 9 10">
        <text>4-methyl-5-(2-phosphooxyethyl)-thiazole + 4-amino-2-methyl-5-(diphosphooxymethyl)pyrimidine + H(+) = thiamine phosphate + diphosphate</text>
        <dbReference type="Rhea" id="RHEA:22328"/>
        <dbReference type="ChEBI" id="CHEBI:15378"/>
        <dbReference type="ChEBI" id="CHEBI:33019"/>
        <dbReference type="ChEBI" id="CHEBI:37575"/>
        <dbReference type="ChEBI" id="CHEBI:57841"/>
        <dbReference type="ChEBI" id="CHEBI:58296"/>
        <dbReference type="EC" id="2.5.1.3"/>
    </reaction>
</comment>
<keyword evidence="3 9" id="KW-0479">Metal-binding</keyword>
<evidence type="ECO:0000256" key="5">
    <source>
        <dbReference type="ARBA" id="ARBA00022977"/>
    </source>
</evidence>
<evidence type="ECO:0000256" key="10">
    <source>
        <dbReference type="RuleBase" id="RU003826"/>
    </source>
</evidence>
<keyword evidence="14" id="KW-1185">Reference proteome</keyword>
<dbReference type="InterPro" id="IPR036206">
    <property type="entry name" value="ThiamineP_synth_sf"/>
</dbReference>
<comment type="function">
    <text evidence="9">Condenses 4-methyl-5-(beta-hydroxyethyl)thiazole monophosphate (THZ-P) and 2-methyl-4-amino-5-hydroxymethyl pyrimidine pyrophosphate (HMP-PP) to form thiamine monophosphate (TMP).</text>
</comment>
<dbReference type="FunFam" id="3.20.20.70:FF:000096">
    <property type="entry name" value="Thiamine-phosphate synthase"/>
    <property type="match status" value="1"/>
</dbReference>
<dbReference type="NCBIfam" id="TIGR00693">
    <property type="entry name" value="thiE"/>
    <property type="match status" value="1"/>
</dbReference>
<dbReference type="GO" id="GO:0000287">
    <property type="term" value="F:magnesium ion binding"/>
    <property type="evidence" value="ECO:0007669"/>
    <property type="project" value="UniProtKB-UniRule"/>
</dbReference>
<dbReference type="GO" id="GO:0004789">
    <property type="term" value="F:thiamine-phosphate diphosphorylase activity"/>
    <property type="evidence" value="ECO:0007669"/>
    <property type="project" value="UniProtKB-UniRule"/>
</dbReference>
<accession>A0AA45WJU5</accession>
<dbReference type="CDD" id="cd00564">
    <property type="entry name" value="TMP_TenI"/>
    <property type="match status" value="1"/>
</dbReference>
<dbReference type="HAMAP" id="MF_00097">
    <property type="entry name" value="TMP_synthase"/>
    <property type="match status" value="1"/>
</dbReference>
<evidence type="ECO:0000256" key="9">
    <source>
        <dbReference type="HAMAP-Rule" id="MF_00097"/>
    </source>
</evidence>
<sequence>MPIKAKDLRLYLVMGSQDCLDRDPVAVLQAAISGGITCFQFREKHSARNLRETVELGHSLRALCRTHRIPFLVNDRVDLALILDADGVHLGQDDLPVPEAKRILPPSCVIGVSARSIPEARQAQQEGADYIGIGPMFATTSKPDAKQPIGPEALAEIRQALGDFPIVGIGGITVDNMAAVRQAGADGIAVISAITRADSPEQAAQQLRQCSR</sequence>
<evidence type="ECO:0000256" key="11">
    <source>
        <dbReference type="RuleBase" id="RU004253"/>
    </source>
</evidence>
<feature type="binding site" evidence="9">
    <location>
        <begin position="139"/>
        <end position="141"/>
    </location>
    <ligand>
        <name>2-[(2R,5Z)-2-carboxy-4-methylthiazol-5(2H)-ylidene]ethyl phosphate</name>
        <dbReference type="ChEBI" id="CHEBI:62899"/>
    </ligand>
</feature>
<dbReference type="InterPro" id="IPR034291">
    <property type="entry name" value="TMP_synthase"/>
</dbReference>
<comment type="catalytic activity">
    <reaction evidence="8 9 10">
        <text>2-[(2R,5Z)-2-carboxy-4-methylthiazol-5(2H)-ylidene]ethyl phosphate + 4-amino-2-methyl-5-(diphosphooxymethyl)pyrimidine + 2 H(+) = thiamine phosphate + CO2 + diphosphate</text>
        <dbReference type="Rhea" id="RHEA:47844"/>
        <dbReference type="ChEBI" id="CHEBI:15378"/>
        <dbReference type="ChEBI" id="CHEBI:16526"/>
        <dbReference type="ChEBI" id="CHEBI:33019"/>
        <dbReference type="ChEBI" id="CHEBI:37575"/>
        <dbReference type="ChEBI" id="CHEBI:57841"/>
        <dbReference type="ChEBI" id="CHEBI:62899"/>
        <dbReference type="EC" id="2.5.1.3"/>
    </reaction>
</comment>
<dbReference type="PANTHER" id="PTHR20857:SF15">
    <property type="entry name" value="THIAMINE-PHOSPHATE SYNTHASE"/>
    <property type="match status" value="1"/>
</dbReference>
<keyword evidence="5 9" id="KW-0784">Thiamine biosynthesis</keyword>
<organism evidence="13 14">
    <name type="scientific">Laceyella tengchongensis</name>
    <dbReference type="NCBI Taxonomy" id="574699"/>
    <lineage>
        <taxon>Bacteria</taxon>
        <taxon>Bacillati</taxon>
        <taxon>Bacillota</taxon>
        <taxon>Bacilli</taxon>
        <taxon>Bacillales</taxon>
        <taxon>Thermoactinomycetaceae</taxon>
        <taxon>Laceyella</taxon>
    </lineage>
</organism>
<dbReference type="GO" id="GO:0009229">
    <property type="term" value="P:thiamine diphosphate biosynthetic process"/>
    <property type="evidence" value="ECO:0007669"/>
    <property type="project" value="UniProtKB-UniRule"/>
</dbReference>
<feature type="binding site" evidence="9">
    <location>
        <position position="75"/>
    </location>
    <ligand>
        <name>Mg(2+)</name>
        <dbReference type="ChEBI" id="CHEBI:18420"/>
    </ligand>
</feature>
<protein>
    <recommendedName>
        <fullName evidence="9">Thiamine-phosphate synthase</fullName>
        <shortName evidence="9">TP synthase</shortName>
        <shortName evidence="9">TPS</shortName>
        <ecNumber evidence="9">2.5.1.3</ecNumber>
    </recommendedName>
    <alternativeName>
        <fullName evidence="9">Thiamine-phosphate pyrophosphorylase</fullName>
        <shortName evidence="9">TMP pyrophosphorylase</shortName>
        <shortName evidence="9">TMP-PPase</shortName>
    </alternativeName>
</protein>
<dbReference type="Proteomes" id="UP001157946">
    <property type="component" value="Unassembled WGS sequence"/>
</dbReference>
<feature type="binding site" evidence="9">
    <location>
        <position position="94"/>
    </location>
    <ligand>
        <name>Mg(2+)</name>
        <dbReference type="ChEBI" id="CHEBI:18420"/>
    </ligand>
</feature>
<feature type="binding site" evidence="9">
    <location>
        <position position="142"/>
    </location>
    <ligand>
        <name>4-amino-2-methyl-5-(diphosphooxymethyl)pyrimidine</name>
        <dbReference type="ChEBI" id="CHEBI:57841"/>
    </ligand>
</feature>
<evidence type="ECO:0000313" key="13">
    <source>
        <dbReference type="EMBL" id="SMP04514.1"/>
    </source>
</evidence>
<gene>
    <name evidence="9" type="primary">thiE</name>
    <name evidence="13" type="ORF">SAMN06265361_101552</name>
</gene>
<comment type="catalytic activity">
    <reaction evidence="7 9 10">
        <text>2-(2-carboxy-4-methylthiazol-5-yl)ethyl phosphate + 4-amino-2-methyl-5-(diphosphooxymethyl)pyrimidine + 2 H(+) = thiamine phosphate + CO2 + diphosphate</text>
        <dbReference type="Rhea" id="RHEA:47848"/>
        <dbReference type="ChEBI" id="CHEBI:15378"/>
        <dbReference type="ChEBI" id="CHEBI:16526"/>
        <dbReference type="ChEBI" id="CHEBI:33019"/>
        <dbReference type="ChEBI" id="CHEBI:37575"/>
        <dbReference type="ChEBI" id="CHEBI:57841"/>
        <dbReference type="ChEBI" id="CHEBI:62890"/>
        <dbReference type="EC" id="2.5.1.3"/>
    </reaction>
</comment>
<feature type="binding site" evidence="9">
    <location>
        <position position="113"/>
    </location>
    <ligand>
        <name>4-amino-2-methyl-5-(diphosphooxymethyl)pyrimidine</name>
        <dbReference type="ChEBI" id="CHEBI:57841"/>
    </ligand>
</feature>
<feature type="binding site" evidence="9">
    <location>
        <position position="171"/>
    </location>
    <ligand>
        <name>2-[(2R,5Z)-2-carboxy-4-methylthiazol-5(2H)-ylidene]ethyl phosphate</name>
        <dbReference type="ChEBI" id="CHEBI:62899"/>
    </ligand>
</feature>